<name>A0ABR8YLS9_9MICC</name>
<organism evidence="4 5">
    <name type="scientific">Arthrobacter pullicola</name>
    <dbReference type="NCBI Taxonomy" id="2762224"/>
    <lineage>
        <taxon>Bacteria</taxon>
        <taxon>Bacillati</taxon>
        <taxon>Actinomycetota</taxon>
        <taxon>Actinomycetes</taxon>
        <taxon>Micrococcales</taxon>
        <taxon>Micrococcaceae</taxon>
        <taxon>Arthrobacter</taxon>
    </lineage>
</organism>
<dbReference type="Gene3D" id="3.60.15.10">
    <property type="entry name" value="Ribonuclease Z/Hydroxyacylglutathione hydrolase-like"/>
    <property type="match status" value="1"/>
</dbReference>
<accession>A0ABR8YLS9</accession>
<dbReference type="EMBL" id="JACSQC010000006">
    <property type="protein sequence ID" value="MBD8044859.1"/>
    <property type="molecule type" value="Genomic_DNA"/>
</dbReference>
<dbReference type="PROSITE" id="PS51318">
    <property type="entry name" value="TAT"/>
    <property type="match status" value="1"/>
</dbReference>
<proteinExistence type="predicted"/>
<dbReference type="InterPro" id="IPR006311">
    <property type="entry name" value="TAT_signal"/>
</dbReference>
<comment type="caution">
    <text evidence="4">The sequence shown here is derived from an EMBL/GenBank/DDBJ whole genome shotgun (WGS) entry which is preliminary data.</text>
</comment>
<dbReference type="InterPro" id="IPR044094">
    <property type="entry name" value="AtsA-like_MBL-fold"/>
</dbReference>
<evidence type="ECO:0000259" key="3">
    <source>
        <dbReference type="Pfam" id="PF00753"/>
    </source>
</evidence>
<dbReference type="SUPFAM" id="SSF56281">
    <property type="entry name" value="Metallo-hydrolase/oxidoreductase"/>
    <property type="match status" value="1"/>
</dbReference>
<keyword evidence="5" id="KW-1185">Reference proteome</keyword>
<feature type="domain" description="Metallo-beta-lactamase" evidence="3">
    <location>
        <begin position="77"/>
        <end position="308"/>
    </location>
</feature>
<dbReference type="PANTHER" id="PTHR46018:SF2">
    <property type="entry name" value="ZINC PHOSPHODIESTERASE ELAC PROTEIN 1"/>
    <property type="match status" value="1"/>
</dbReference>
<keyword evidence="2" id="KW-0378">Hydrolase</keyword>
<evidence type="ECO:0000313" key="5">
    <source>
        <dbReference type="Proteomes" id="UP000652763"/>
    </source>
</evidence>
<keyword evidence="1" id="KW-0255">Endonuclease</keyword>
<evidence type="ECO:0000256" key="1">
    <source>
        <dbReference type="ARBA" id="ARBA00022759"/>
    </source>
</evidence>
<sequence length="399" mass="42034">MCDVVGKALNQVPEASRRRFLSGAGAMAALGGLALAGCSAPEANSSQTSASAGPGGNTRTSLVLLGTAGGPTVLTDERSGVATALTYEDRVYLVDLGHGSHMNLIRAGLGGEGFGGTSMARIRGIFFTHLHSDHIVEWPAVYATAGMNSVGRTIDGPIEVFGPGDRGSLVRVFPPNRAEPPVFNPEDPTPGISGMTSYLRQAFAADFNDRARDSNFESPDATFNVQDLDISSLWTVDPEGVPPRLTAPIEVWEDDDVKITATLVDHRPTAPAFAYRFDTPDGSVVISGDTGVSANLIDLAQGCDYLVHEVIDPQFAEDLAAVLPPEIAPAVKEHLLISHTTIEQVGRDVAEPAGAKNLVLSHLVPGNNPDSRWEEAQKGYSGNLIVGKDLMRFGVGAKA</sequence>
<dbReference type="RefSeq" id="WP_191748229.1">
    <property type="nucleotide sequence ID" value="NZ_JACSQC010000006.1"/>
</dbReference>
<dbReference type="Proteomes" id="UP000652763">
    <property type="component" value="Unassembled WGS sequence"/>
</dbReference>
<evidence type="ECO:0000256" key="2">
    <source>
        <dbReference type="ARBA" id="ARBA00022801"/>
    </source>
</evidence>
<gene>
    <name evidence="4" type="ORF">H9638_13690</name>
</gene>
<dbReference type="InterPro" id="IPR001279">
    <property type="entry name" value="Metallo-B-lactamas"/>
</dbReference>
<dbReference type="CDD" id="cd07719">
    <property type="entry name" value="arylsulfatase_AtsA-like_MBL-fold"/>
    <property type="match status" value="1"/>
</dbReference>
<reference evidence="4 5" key="1">
    <citation type="submission" date="2020-08" db="EMBL/GenBank/DDBJ databases">
        <title>A Genomic Blueprint of the Chicken Gut Microbiome.</title>
        <authorList>
            <person name="Gilroy R."/>
            <person name="Ravi A."/>
            <person name="Getino M."/>
            <person name="Pursley I."/>
            <person name="Horton D.L."/>
            <person name="Alikhan N.-F."/>
            <person name="Baker D."/>
            <person name="Gharbi K."/>
            <person name="Hall N."/>
            <person name="Watson M."/>
            <person name="Adriaenssens E.M."/>
            <person name="Foster-Nyarko E."/>
            <person name="Jarju S."/>
            <person name="Secka A."/>
            <person name="Antonio M."/>
            <person name="Oren A."/>
            <person name="Chaudhuri R."/>
            <person name="La Ragione R.M."/>
            <person name="Hildebrand F."/>
            <person name="Pallen M.J."/>
        </authorList>
    </citation>
    <scope>NUCLEOTIDE SEQUENCE [LARGE SCALE GENOMIC DNA]</scope>
    <source>
        <strain evidence="4 5">Sa2BUA2</strain>
    </source>
</reference>
<keyword evidence="1" id="KW-0540">Nuclease</keyword>
<dbReference type="Pfam" id="PF00753">
    <property type="entry name" value="Lactamase_B"/>
    <property type="match status" value="1"/>
</dbReference>
<evidence type="ECO:0000313" key="4">
    <source>
        <dbReference type="EMBL" id="MBD8044859.1"/>
    </source>
</evidence>
<dbReference type="InterPro" id="IPR036866">
    <property type="entry name" value="RibonucZ/Hydroxyglut_hydro"/>
</dbReference>
<protein>
    <submittedName>
        <fullName evidence="4">MBL fold metallo-hydrolase</fullName>
    </submittedName>
</protein>
<dbReference type="PANTHER" id="PTHR46018">
    <property type="entry name" value="ZINC PHOSPHODIESTERASE ELAC PROTEIN 1"/>
    <property type="match status" value="1"/>
</dbReference>